<sequence>MSFTMGMTELQSPSPTFFLNMPNIKALGQWSPEGFIVLKGSEARVSDDSALQALLRSGSVAPTSDPDRLIFNEDTLFKTAFDATIMLVGSGTSTSKWVYRDDAGRTVPFGTWRDQHRATSKFSRRQERVAQVVPWLLTQQENLDRDERAYKLEGVAMVYPALKAFVDGGSAEGVTVQPQRSGLNQLDWRVAASLDLLLKQRPDSLRQALQILWTQPLEARRTDEFWGKLEDALQSLTPDERRPINGLGTRASVASYFLFLADPTGHPFYRRKFGARAVTWFYEDEPQQRRTSPGELLAEYVDRCQELHAAFLAAGLPFRDLLDTQSALFVLSLDTAPVGPGVAEGPVDALRAEFEAFRRDPVQQLRLSLRRRRAGELRTLLSEPADLTLGTFNREVWRYESETRLGERTITGQLDGVDLTPNQVQVLARALTDGALELHGNYLWGTSLLDYGASLSISNEEKVAHLHAAAQILNSLELFPQEKAAQLQALPGLGQTAATGLVMVFHPEEFAVVSDLSQRAIQTLGLSTQTVLEFENAAAKLLERVGGEDYLELDWFLTMRGARQRYWWVNQGQTYAEERQQGYVWASADSGVNIEHHENVMRLRPGDRIIHYAAQAIQAVGTVTAPPVSVTDELSSEVIPTKRSGYMAAVLYQPLTPPLSIAELPDDVRRADLGPFDKNGKVRQVYLWPLDPAVFQAVITPRPEPVGSPAQHHLPPDFPTLSERVAASGLRIEARTLRRYHLALQTRGFVILSGVSGTGKTWLAEAYARAAGAAVGLFPVAPNWTTNEDLLGFYSPLDGGHYHHTAFSRFLLAAGQAYREAQEAGQLPQPYHAILDEMNLARVEYYFAQFLSKMEIRSRGQETDLELGPDLTVMLPPNLSVIGTVNIDETTHDFANKVYDRAQLIEIPVTRSDLEAHLNGHVHASLLLEIWDVVSPVAPFAFRVMDDILAYQQAALTLNVDALEALDDALLQKVLPKLRGTDRRLLGVLAEFLTLAEERLPLSHAKAASMRAAGMQHGFVSFH</sequence>
<dbReference type="Proteomes" id="UP000316092">
    <property type="component" value="Unassembled WGS sequence"/>
</dbReference>
<dbReference type="InterPro" id="IPR027417">
    <property type="entry name" value="P-loop_NTPase"/>
</dbReference>
<dbReference type="AlphaFoldDB" id="A0A553UQ94"/>
<dbReference type="InterPro" id="IPR011704">
    <property type="entry name" value="ATPase_dyneun-rel_AAA"/>
</dbReference>
<proteinExistence type="predicted"/>
<evidence type="ECO:0000259" key="1">
    <source>
        <dbReference type="Pfam" id="PF07728"/>
    </source>
</evidence>
<evidence type="ECO:0000313" key="3">
    <source>
        <dbReference type="Proteomes" id="UP000316092"/>
    </source>
</evidence>
<comment type="caution">
    <text evidence="2">The sequence shown here is derived from an EMBL/GenBank/DDBJ whole genome shotgun (WGS) entry which is preliminary data.</text>
</comment>
<accession>A0A553UQ94</accession>
<dbReference type="SUPFAM" id="SSF52540">
    <property type="entry name" value="P-loop containing nucleoside triphosphate hydrolases"/>
    <property type="match status" value="1"/>
</dbReference>
<keyword evidence="3" id="KW-1185">Reference proteome</keyword>
<protein>
    <recommendedName>
        <fullName evidence="1">ATPase dynein-related AAA domain-containing protein</fullName>
    </recommendedName>
</protein>
<name>A0A553UQ94_9DEIO</name>
<reference evidence="2 3" key="1">
    <citation type="submission" date="2019-07" db="EMBL/GenBank/DDBJ databases">
        <title>Deinococcus detaillus sp. nov., isolated from humus soil in Antarctica.</title>
        <authorList>
            <person name="Zhang K."/>
        </authorList>
    </citation>
    <scope>NUCLEOTIDE SEQUENCE [LARGE SCALE GENOMIC DNA]</scope>
    <source>
        <strain evidence="2 3">H1</strain>
    </source>
</reference>
<feature type="domain" description="ATPase dynein-related AAA" evidence="1">
    <location>
        <begin position="750"/>
        <end position="892"/>
    </location>
</feature>
<organism evidence="2 3">
    <name type="scientific">Deinococcus detaillensis</name>
    <dbReference type="NCBI Taxonomy" id="2592048"/>
    <lineage>
        <taxon>Bacteria</taxon>
        <taxon>Thermotogati</taxon>
        <taxon>Deinococcota</taxon>
        <taxon>Deinococci</taxon>
        <taxon>Deinococcales</taxon>
        <taxon>Deinococcaceae</taxon>
        <taxon>Deinococcus</taxon>
    </lineage>
</organism>
<dbReference type="OrthoDB" id="63492at2"/>
<evidence type="ECO:0000313" key="2">
    <source>
        <dbReference type="EMBL" id="TSA82141.1"/>
    </source>
</evidence>
<dbReference type="Gene3D" id="3.40.50.300">
    <property type="entry name" value="P-loop containing nucleotide triphosphate hydrolases"/>
    <property type="match status" value="1"/>
</dbReference>
<dbReference type="GO" id="GO:0016887">
    <property type="term" value="F:ATP hydrolysis activity"/>
    <property type="evidence" value="ECO:0007669"/>
    <property type="project" value="InterPro"/>
</dbReference>
<gene>
    <name evidence="2" type="ORF">FNU79_14080</name>
</gene>
<dbReference type="Pfam" id="PF07728">
    <property type="entry name" value="AAA_5"/>
    <property type="match status" value="1"/>
</dbReference>
<dbReference type="EMBL" id="VKDB01000018">
    <property type="protein sequence ID" value="TSA82141.1"/>
    <property type="molecule type" value="Genomic_DNA"/>
</dbReference>
<dbReference type="GO" id="GO:0005524">
    <property type="term" value="F:ATP binding"/>
    <property type="evidence" value="ECO:0007669"/>
    <property type="project" value="InterPro"/>
</dbReference>